<protein>
    <submittedName>
        <fullName evidence="1">Uncharacterized protein</fullName>
    </submittedName>
</protein>
<dbReference type="Proteomes" id="UP000772434">
    <property type="component" value="Unassembled WGS sequence"/>
</dbReference>
<evidence type="ECO:0000313" key="2">
    <source>
        <dbReference type="Proteomes" id="UP000772434"/>
    </source>
</evidence>
<accession>A0A9P5P9Q8</accession>
<gene>
    <name evidence="1" type="ORF">BDP27DRAFT_1432950</name>
</gene>
<keyword evidence="2" id="KW-1185">Reference proteome</keyword>
<dbReference type="EMBL" id="JADNRY010000392">
    <property type="protein sequence ID" value="KAF9058355.1"/>
    <property type="molecule type" value="Genomic_DNA"/>
</dbReference>
<reference evidence="1" key="1">
    <citation type="submission" date="2020-11" db="EMBL/GenBank/DDBJ databases">
        <authorList>
            <consortium name="DOE Joint Genome Institute"/>
            <person name="Ahrendt S."/>
            <person name="Riley R."/>
            <person name="Andreopoulos W."/>
            <person name="Labutti K."/>
            <person name="Pangilinan J."/>
            <person name="Ruiz-Duenas F.J."/>
            <person name="Barrasa J.M."/>
            <person name="Sanchez-Garcia M."/>
            <person name="Camarero S."/>
            <person name="Miyauchi S."/>
            <person name="Serrano A."/>
            <person name="Linde D."/>
            <person name="Babiker R."/>
            <person name="Drula E."/>
            <person name="Ayuso-Fernandez I."/>
            <person name="Pacheco R."/>
            <person name="Padilla G."/>
            <person name="Ferreira P."/>
            <person name="Barriuso J."/>
            <person name="Kellner H."/>
            <person name="Castanera R."/>
            <person name="Alfaro M."/>
            <person name="Ramirez L."/>
            <person name="Pisabarro A.G."/>
            <person name="Kuo A."/>
            <person name="Tritt A."/>
            <person name="Lipzen A."/>
            <person name="He G."/>
            <person name="Yan M."/>
            <person name="Ng V."/>
            <person name="Cullen D."/>
            <person name="Martin F."/>
            <person name="Rosso M.-N."/>
            <person name="Henrissat B."/>
            <person name="Hibbett D."/>
            <person name="Martinez A.T."/>
            <person name="Grigoriev I.V."/>
        </authorList>
    </citation>
    <scope>NUCLEOTIDE SEQUENCE</scope>
    <source>
        <strain evidence="1">AH 40177</strain>
    </source>
</reference>
<sequence>MATEDMMTALVDSLEVAAQTIVVYTHVHRDWLYGQKQEIIEGDKLMIRIGMAAE</sequence>
<dbReference type="OrthoDB" id="1933717at2759"/>
<name>A0A9P5P9Q8_9AGAR</name>
<organism evidence="1 2">
    <name type="scientific">Rhodocollybia butyracea</name>
    <dbReference type="NCBI Taxonomy" id="206335"/>
    <lineage>
        <taxon>Eukaryota</taxon>
        <taxon>Fungi</taxon>
        <taxon>Dikarya</taxon>
        <taxon>Basidiomycota</taxon>
        <taxon>Agaricomycotina</taxon>
        <taxon>Agaricomycetes</taxon>
        <taxon>Agaricomycetidae</taxon>
        <taxon>Agaricales</taxon>
        <taxon>Marasmiineae</taxon>
        <taxon>Omphalotaceae</taxon>
        <taxon>Rhodocollybia</taxon>
    </lineage>
</organism>
<dbReference type="AlphaFoldDB" id="A0A9P5P9Q8"/>
<evidence type="ECO:0000313" key="1">
    <source>
        <dbReference type="EMBL" id="KAF9058355.1"/>
    </source>
</evidence>
<proteinExistence type="predicted"/>
<comment type="caution">
    <text evidence="1">The sequence shown here is derived from an EMBL/GenBank/DDBJ whole genome shotgun (WGS) entry which is preliminary data.</text>
</comment>